<dbReference type="EMBL" id="MTKT01005556">
    <property type="protein sequence ID" value="OWM66025.1"/>
    <property type="molecule type" value="Genomic_DNA"/>
</dbReference>
<evidence type="ECO:0000313" key="3">
    <source>
        <dbReference type="Proteomes" id="UP000197138"/>
    </source>
</evidence>
<evidence type="ECO:0000313" key="2">
    <source>
        <dbReference type="EMBL" id="OWM66025.1"/>
    </source>
</evidence>
<feature type="region of interest" description="Disordered" evidence="1">
    <location>
        <begin position="33"/>
        <end position="65"/>
    </location>
</feature>
<proteinExistence type="predicted"/>
<name>A0A218VZU5_PUNGR</name>
<feature type="compositionally biased region" description="Acidic residues" evidence="1">
    <location>
        <begin position="40"/>
        <end position="62"/>
    </location>
</feature>
<reference evidence="3" key="1">
    <citation type="journal article" date="2017" name="Plant J.">
        <title>The pomegranate (Punica granatum L.) genome and the genomics of punicalagin biosynthesis.</title>
        <authorList>
            <person name="Qin G."/>
            <person name="Xu C."/>
            <person name="Ming R."/>
            <person name="Tang H."/>
            <person name="Guyot R."/>
            <person name="Kramer E.M."/>
            <person name="Hu Y."/>
            <person name="Yi X."/>
            <person name="Qi Y."/>
            <person name="Xu X."/>
            <person name="Gao Z."/>
            <person name="Pan H."/>
            <person name="Jian J."/>
            <person name="Tian Y."/>
            <person name="Yue Z."/>
            <person name="Xu Y."/>
        </authorList>
    </citation>
    <scope>NUCLEOTIDE SEQUENCE [LARGE SCALE GENOMIC DNA]</scope>
    <source>
        <strain evidence="3">cv. Dabenzi</strain>
    </source>
</reference>
<accession>A0A218VZU5</accession>
<evidence type="ECO:0000256" key="1">
    <source>
        <dbReference type="SAM" id="MobiDB-lite"/>
    </source>
</evidence>
<organism evidence="2 3">
    <name type="scientific">Punica granatum</name>
    <name type="common">Pomegranate</name>
    <dbReference type="NCBI Taxonomy" id="22663"/>
    <lineage>
        <taxon>Eukaryota</taxon>
        <taxon>Viridiplantae</taxon>
        <taxon>Streptophyta</taxon>
        <taxon>Embryophyta</taxon>
        <taxon>Tracheophyta</taxon>
        <taxon>Spermatophyta</taxon>
        <taxon>Magnoliopsida</taxon>
        <taxon>eudicotyledons</taxon>
        <taxon>Gunneridae</taxon>
        <taxon>Pentapetalae</taxon>
        <taxon>rosids</taxon>
        <taxon>malvids</taxon>
        <taxon>Myrtales</taxon>
        <taxon>Lythraceae</taxon>
        <taxon>Punica</taxon>
    </lineage>
</organism>
<gene>
    <name evidence="2" type="ORF">CDL15_Pgr015451</name>
</gene>
<dbReference type="Proteomes" id="UP000197138">
    <property type="component" value="Unassembled WGS sequence"/>
</dbReference>
<protein>
    <submittedName>
        <fullName evidence="2">Uncharacterized protein</fullName>
    </submittedName>
</protein>
<dbReference type="AlphaFoldDB" id="A0A218VZU5"/>
<sequence>MNLLDNISRQMVIRQERVAICVLSLFSSGFNLRSHADSMDFGDIDDEEEEDEEDEEEEEETAVPELPFLAGIEFERFIQADDLERWNRHRNEPWWVVGEQRH</sequence>
<comment type="caution">
    <text evidence="2">The sequence shown here is derived from an EMBL/GenBank/DDBJ whole genome shotgun (WGS) entry which is preliminary data.</text>
</comment>